<dbReference type="Pfam" id="PF08777">
    <property type="entry name" value="RRM_3"/>
    <property type="match status" value="1"/>
</dbReference>
<evidence type="ECO:0000256" key="2">
    <source>
        <dbReference type="ARBA" id="ARBA00022884"/>
    </source>
</evidence>
<dbReference type="InterPro" id="IPR012677">
    <property type="entry name" value="Nucleotide-bd_a/b_plait_sf"/>
</dbReference>
<dbReference type="PROSITE" id="PS50961">
    <property type="entry name" value="HTH_LA"/>
    <property type="match status" value="1"/>
</dbReference>
<comment type="subcellular location">
    <subcellularLocation>
        <location evidence="1">Nucleus</location>
    </subcellularLocation>
</comment>
<dbReference type="Pfam" id="PF00076">
    <property type="entry name" value="RRM_1"/>
    <property type="match status" value="1"/>
</dbReference>
<feature type="domain" description="HTH La-type RNA-binding" evidence="7">
    <location>
        <begin position="1"/>
        <end position="90"/>
    </location>
</feature>
<evidence type="ECO:0008006" key="10">
    <source>
        <dbReference type="Google" id="ProtNLM"/>
    </source>
</evidence>
<proteinExistence type="predicted"/>
<dbReference type="InterPro" id="IPR036388">
    <property type="entry name" value="WH-like_DNA-bd_sf"/>
</dbReference>
<feature type="domain" description="XRRM" evidence="8">
    <location>
        <begin position="214"/>
        <end position="332"/>
    </location>
</feature>
<protein>
    <recommendedName>
        <fullName evidence="10">HTH La-type RNA-binding domain-containing protein</fullName>
    </recommendedName>
</protein>
<evidence type="ECO:0000259" key="8">
    <source>
        <dbReference type="PROSITE" id="PS51939"/>
    </source>
</evidence>
<dbReference type="PROSITE" id="PS51939">
    <property type="entry name" value="XRRM"/>
    <property type="match status" value="1"/>
</dbReference>
<name>A0A7S3JNF0_9STRA</name>
<dbReference type="GO" id="GO:0003729">
    <property type="term" value="F:mRNA binding"/>
    <property type="evidence" value="ECO:0007669"/>
    <property type="project" value="TreeGrafter"/>
</dbReference>
<evidence type="ECO:0000313" key="9">
    <source>
        <dbReference type="EMBL" id="CAE0359908.1"/>
    </source>
</evidence>
<dbReference type="InterPro" id="IPR000504">
    <property type="entry name" value="RRM_dom"/>
</dbReference>
<dbReference type="GO" id="GO:1990904">
    <property type="term" value="C:ribonucleoprotein complex"/>
    <property type="evidence" value="ECO:0007669"/>
    <property type="project" value="UniProtKB-UniRule"/>
</dbReference>
<dbReference type="InterPro" id="IPR035979">
    <property type="entry name" value="RBD_domain_sf"/>
</dbReference>
<dbReference type="InterPro" id="IPR036390">
    <property type="entry name" value="WH_DNA-bd_sf"/>
</dbReference>
<dbReference type="Gene3D" id="1.10.10.10">
    <property type="entry name" value="Winged helix-like DNA-binding domain superfamily/Winged helix DNA-binding domain"/>
    <property type="match status" value="1"/>
</dbReference>
<dbReference type="SMART" id="SM00360">
    <property type="entry name" value="RRM"/>
    <property type="match status" value="2"/>
</dbReference>
<dbReference type="PANTHER" id="PTHR22792">
    <property type="entry name" value="LUPUS LA PROTEIN-RELATED"/>
    <property type="match status" value="1"/>
</dbReference>
<dbReference type="AlphaFoldDB" id="A0A7S3JNF0"/>
<evidence type="ECO:0000256" key="5">
    <source>
        <dbReference type="SAM" id="MobiDB-lite"/>
    </source>
</evidence>
<evidence type="ECO:0000256" key="1">
    <source>
        <dbReference type="ARBA" id="ARBA00004123"/>
    </source>
</evidence>
<feature type="compositionally biased region" description="Basic residues" evidence="5">
    <location>
        <begin position="312"/>
        <end position="332"/>
    </location>
</feature>
<feature type="domain" description="RRM" evidence="6">
    <location>
        <begin position="95"/>
        <end position="178"/>
    </location>
</feature>
<dbReference type="PRINTS" id="PR00302">
    <property type="entry name" value="LUPUSLA"/>
</dbReference>
<dbReference type="Pfam" id="PF05383">
    <property type="entry name" value="La"/>
    <property type="match status" value="1"/>
</dbReference>
<dbReference type="SMART" id="SM00715">
    <property type="entry name" value="LA"/>
    <property type="match status" value="1"/>
</dbReference>
<organism evidence="9">
    <name type="scientific">Aureoumbra lagunensis</name>
    <dbReference type="NCBI Taxonomy" id="44058"/>
    <lineage>
        <taxon>Eukaryota</taxon>
        <taxon>Sar</taxon>
        <taxon>Stramenopiles</taxon>
        <taxon>Ochrophyta</taxon>
        <taxon>Pelagophyceae</taxon>
        <taxon>Pelagomonadales</taxon>
        <taxon>Aureoumbra</taxon>
    </lineage>
</organism>
<dbReference type="GO" id="GO:0005634">
    <property type="term" value="C:nucleus"/>
    <property type="evidence" value="ECO:0007669"/>
    <property type="project" value="UniProtKB-SubCell"/>
</dbReference>
<dbReference type="InterPro" id="IPR045180">
    <property type="entry name" value="La_dom_prot"/>
</dbReference>
<accession>A0A7S3JNF0</accession>
<evidence type="ECO:0000256" key="4">
    <source>
        <dbReference type="PROSITE-ProRule" id="PRU00332"/>
    </source>
</evidence>
<feature type="domain" description="RRM" evidence="6">
    <location>
        <begin position="221"/>
        <end position="296"/>
    </location>
</feature>
<feature type="region of interest" description="Disordered" evidence="5">
    <location>
        <begin position="190"/>
        <end position="209"/>
    </location>
</feature>
<dbReference type="InterPro" id="IPR014886">
    <property type="entry name" value="La_xRRM"/>
</dbReference>
<keyword evidence="3" id="KW-0539">Nucleus</keyword>
<sequence>MSSEEQLASSVLRQVEYYFSDESFPFDDYMKSKSNEEGWIEIEEIMAFPKMRQLTKEKQKIINALAMSDSVQVSADGNSLSRKFPMPDKDPDAERTIYINGFASTTDKEKMEITIKTWSEKHGTVEAVRALRNLNKEDRILDGSAFVKYKTKDSVPKALAASGTVSKGNKITVYTSTDYFERIQKKKESIARKKKEKEQADDDDPVNRKIVQNDIPKGSILSITLANAAEDIVRDDLKALFTDTASIKYVEFKNTDPVAYIRFESAEHAKAALDAYTTNPTQLKDNIQVQVAAVQGQAELDYIERANQAKRAATKRKHSGGKKGGYSKRARK</sequence>
<feature type="region of interest" description="Disordered" evidence="5">
    <location>
        <begin position="309"/>
        <end position="332"/>
    </location>
</feature>
<dbReference type="Gene3D" id="3.30.70.330">
    <property type="match status" value="2"/>
</dbReference>
<dbReference type="EMBL" id="HBIJ01000867">
    <property type="protein sequence ID" value="CAE0359908.1"/>
    <property type="molecule type" value="Transcribed_RNA"/>
</dbReference>
<dbReference type="SUPFAM" id="SSF54928">
    <property type="entry name" value="RNA-binding domain, RBD"/>
    <property type="match status" value="1"/>
</dbReference>
<dbReference type="InterPro" id="IPR002344">
    <property type="entry name" value="Lupus_La"/>
</dbReference>
<dbReference type="PANTHER" id="PTHR22792:SF140">
    <property type="entry name" value="ACHILLES, ISOFORM A"/>
    <property type="match status" value="1"/>
</dbReference>
<dbReference type="SUPFAM" id="SSF46785">
    <property type="entry name" value="Winged helix' DNA-binding domain"/>
    <property type="match status" value="1"/>
</dbReference>
<dbReference type="InterPro" id="IPR006630">
    <property type="entry name" value="La_HTH"/>
</dbReference>
<gene>
    <name evidence="9" type="ORF">ALAG00032_LOCUS637</name>
</gene>
<evidence type="ECO:0000256" key="3">
    <source>
        <dbReference type="ARBA" id="ARBA00023242"/>
    </source>
</evidence>
<evidence type="ECO:0000259" key="6">
    <source>
        <dbReference type="PROSITE" id="PS50102"/>
    </source>
</evidence>
<keyword evidence="2 4" id="KW-0694">RNA-binding</keyword>
<evidence type="ECO:0000259" key="7">
    <source>
        <dbReference type="PROSITE" id="PS50961"/>
    </source>
</evidence>
<dbReference type="GO" id="GO:0006396">
    <property type="term" value="P:RNA processing"/>
    <property type="evidence" value="ECO:0007669"/>
    <property type="project" value="InterPro"/>
</dbReference>
<dbReference type="PROSITE" id="PS50102">
    <property type="entry name" value="RRM"/>
    <property type="match status" value="2"/>
</dbReference>
<reference evidence="9" key="1">
    <citation type="submission" date="2021-01" db="EMBL/GenBank/DDBJ databases">
        <authorList>
            <person name="Corre E."/>
            <person name="Pelletier E."/>
            <person name="Niang G."/>
            <person name="Scheremetjew M."/>
            <person name="Finn R."/>
            <person name="Kale V."/>
            <person name="Holt S."/>
            <person name="Cochrane G."/>
            <person name="Meng A."/>
            <person name="Brown T."/>
            <person name="Cohen L."/>
        </authorList>
    </citation>
    <scope>NUCLEOTIDE SEQUENCE</scope>
    <source>
        <strain evidence="9">CCMP1510</strain>
    </source>
</reference>